<evidence type="ECO:0000313" key="3">
    <source>
        <dbReference type="Proteomes" id="UP001054252"/>
    </source>
</evidence>
<reference evidence="2 3" key="1">
    <citation type="journal article" date="2021" name="Commun. Biol.">
        <title>The genome of Shorea leprosula (Dipterocarpaceae) highlights the ecological relevance of drought in aseasonal tropical rainforests.</title>
        <authorList>
            <person name="Ng K.K.S."/>
            <person name="Kobayashi M.J."/>
            <person name="Fawcett J.A."/>
            <person name="Hatakeyama M."/>
            <person name="Paape T."/>
            <person name="Ng C.H."/>
            <person name="Ang C.C."/>
            <person name="Tnah L.H."/>
            <person name="Lee C.T."/>
            <person name="Nishiyama T."/>
            <person name="Sese J."/>
            <person name="O'Brien M.J."/>
            <person name="Copetti D."/>
            <person name="Mohd Noor M.I."/>
            <person name="Ong R.C."/>
            <person name="Putra M."/>
            <person name="Sireger I.Z."/>
            <person name="Indrioko S."/>
            <person name="Kosugi Y."/>
            <person name="Izuno A."/>
            <person name="Isagi Y."/>
            <person name="Lee S.L."/>
            <person name="Shimizu K.K."/>
        </authorList>
    </citation>
    <scope>NUCLEOTIDE SEQUENCE [LARGE SCALE GENOMIC DNA]</scope>
    <source>
        <strain evidence="2">214</strain>
    </source>
</reference>
<organism evidence="2 3">
    <name type="scientific">Rubroshorea leprosula</name>
    <dbReference type="NCBI Taxonomy" id="152421"/>
    <lineage>
        <taxon>Eukaryota</taxon>
        <taxon>Viridiplantae</taxon>
        <taxon>Streptophyta</taxon>
        <taxon>Embryophyta</taxon>
        <taxon>Tracheophyta</taxon>
        <taxon>Spermatophyta</taxon>
        <taxon>Magnoliopsida</taxon>
        <taxon>eudicotyledons</taxon>
        <taxon>Gunneridae</taxon>
        <taxon>Pentapetalae</taxon>
        <taxon>rosids</taxon>
        <taxon>malvids</taxon>
        <taxon>Malvales</taxon>
        <taxon>Dipterocarpaceae</taxon>
        <taxon>Rubroshorea</taxon>
    </lineage>
</organism>
<dbReference type="AlphaFoldDB" id="A0AAV5JUL3"/>
<feature type="chain" id="PRO_5043439430" evidence="1">
    <location>
        <begin position="28"/>
        <end position="298"/>
    </location>
</feature>
<proteinExistence type="predicted"/>
<gene>
    <name evidence="2" type="ORF">SLEP1_g25808</name>
</gene>
<evidence type="ECO:0000313" key="2">
    <source>
        <dbReference type="EMBL" id="GKV15007.1"/>
    </source>
</evidence>
<comment type="caution">
    <text evidence="2">The sequence shown here is derived from an EMBL/GenBank/DDBJ whole genome shotgun (WGS) entry which is preliminary data.</text>
</comment>
<sequence length="298" mass="34046">MLLSPSSRRRSPFILLLLLLLPQCNKSGKRWQGSMLIILALRDSLEIEKGKTHLILAIKIRVTILVLKPQLSPLVAITWTIWLARNEVKRRGSHSPIGYNIQEGALLQPSQKRGQTRDIDHTMEFKALKINRLPQQFQAFAFHSTLFSVKETVEMKRQSTAYGLVKINSCAMLLSPSSRRRSPFILLLLLLLPQCNKSGKRWQGSMLIILALRVTILVLKPQLSPLVAITWTIWLARNEVKRRGSHSPIGYNIQEGALLQPSQKRGQTRDIDHTMEWVHEGFIEQLLTVVLSLIHWVI</sequence>
<name>A0AAV5JUL3_9ROSI</name>
<dbReference type="EMBL" id="BPVZ01000042">
    <property type="protein sequence ID" value="GKV15007.1"/>
    <property type="molecule type" value="Genomic_DNA"/>
</dbReference>
<evidence type="ECO:0000256" key="1">
    <source>
        <dbReference type="SAM" id="SignalP"/>
    </source>
</evidence>
<dbReference type="Proteomes" id="UP001054252">
    <property type="component" value="Unassembled WGS sequence"/>
</dbReference>
<feature type="signal peptide" evidence="1">
    <location>
        <begin position="1"/>
        <end position="27"/>
    </location>
</feature>
<protein>
    <submittedName>
        <fullName evidence="2">Uncharacterized protein</fullName>
    </submittedName>
</protein>
<keyword evidence="1" id="KW-0732">Signal</keyword>
<accession>A0AAV5JUL3</accession>
<keyword evidence="3" id="KW-1185">Reference proteome</keyword>